<evidence type="ECO:0000313" key="2">
    <source>
        <dbReference type="Proteomes" id="UP000824120"/>
    </source>
</evidence>
<dbReference type="Proteomes" id="UP000824120">
    <property type="component" value="Chromosome 2"/>
</dbReference>
<comment type="caution">
    <text evidence="1">The sequence shown here is derived from an EMBL/GenBank/DDBJ whole genome shotgun (WGS) entry which is preliminary data.</text>
</comment>
<dbReference type="EMBL" id="JACXVP010000002">
    <property type="protein sequence ID" value="KAG5627297.1"/>
    <property type="molecule type" value="Genomic_DNA"/>
</dbReference>
<protein>
    <submittedName>
        <fullName evidence="1">Uncharacterized protein</fullName>
    </submittedName>
</protein>
<sequence length="164" mass="18814">MQITQELKKTPKTHDLDEEIWKDTLVIGVIGRGNYTLQSQAEAVNYCEGFAQVWSKRGQRTQEVPGKTLSLSKSIWAIQILNSWKRNSQRKQQRNHEGEEEIDFSGRFERNRFLTKGMGEHVVAMERSLERPISGKKKIVEGRVNVISGQNTEYRAAILGKKKA</sequence>
<name>A0A9J6ASK7_SOLCO</name>
<keyword evidence="2" id="KW-1185">Reference proteome</keyword>
<gene>
    <name evidence="1" type="ORF">H5410_012515</name>
</gene>
<reference evidence="1 2" key="1">
    <citation type="submission" date="2020-09" db="EMBL/GenBank/DDBJ databases">
        <title>De no assembly of potato wild relative species, Solanum commersonii.</title>
        <authorList>
            <person name="Cho K."/>
        </authorList>
    </citation>
    <scope>NUCLEOTIDE SEQUENCE [LARGE SCALE GENOMIC DNA]</scope>
    <source>
        <strain evidence="1">LZ3.2</strain>
        <tissue evidence="1">Leaf</tissue>
    </source>
</reference>
<accession>A0A9J6ASK7</accession>
<proteinExistence type="predicted"/>
<organism evidence="1 2">
    <name type="scientific">Solanum commersonii</name>
    <name type="common">Commerson's wild potato</name>
    <name type="synonym">Commerson's nightshade</name>
    <dbReference type="NCBI Taxonomy" id="4109"/>
    <lineage>
        <taxon>Eukaryota</taxon>
        <taxon>Viridiplantae</taxon>
        <taxon>Streptophyta</taxon>
        <taxon>Embryophyta</taxon>
        <taxon>Tracheophyta</taxon>
        <taxon>Spermatophyta</taxon>
        <taxon>Magnoliopsida</taxon>
        <taxon>eudicotyledons</taxon>
        <taxon>Gunneridae</taxon>
        <taxon>Pentapetalae</taxon>
        <taxon>asterids</taxon>
        <taxon>lamiids</taxon>
        <taxon>Solanales</taxon>
        <taxon>Solanaceae</taxon>
        <taxon>Solanoideae</taxon>
        <taxon>Solaneae</taxon>
        <taxon>Solanum</taxon>
    </lineage>
</organism>
<dbReference type="AlphaFoldDB" id="A0A9J6ASK7"/>
<evidence type="ECO:0000313" key="1">
    <source>
        <dbReference type="EMBL" id="KAG5627297.1"/>
    </source>
</evidence>